<evidence type="ECO:0000313" key="1">
    <source>
        <dbReference type="EMBL" id="PJJ27821.1"/>
    </source>
</evidence>
<accession>A0A2M8Z312</accession>
<dbReference type="AlphaFoldDB" id="A0A2M8Z312"/>
<organism evidence="1 2">
    <name type="scientific">[Clostridium] celerecrescens 18A</name>
    <dbReference type="NCBI Taxonomy" id="1286362"/>
    <lineage>
        <taxon>Bacteria</taxon>
        <taxon>Bacillati</taxon>
        <taxon>Bacillota</taxon>
        <taxon>Clostridia</taxon>
        <taxon>Lachnospirales</taxon>
        <taxon>Lachnospiraceae</taxon>
        <taxon>Lacrimispora</taxon>
    </lineage>
</organism>
<gene>
    <name evidence="1" type="ORF">H171_1301</name>
</gene>
<sequence length="102" mass="11891">MMDTISKDLYSKVMKAQYQMIEAFLDYVNYEDEIADGLTGMSYILFCENIPFSFDGQCIAVPDFGLKISSGEKEKLYVEFENVKKSECYPAEVYNKYLEKRK</sequence>
<dbReference type="Proteomes" id="UP000231092">
    <property type="component" value="Unassembled WGS sequence"/>
</dbReference>
<reference evidence="1 2" key="1">
    <citation type="submission" date="2017-11" db="EMBL/GenBank/DDBJ databases">
        <title>Understudied soil microbes with underappreciated capabilities: Untangling the Clostridium saccharolyticum group.</title>
        <authorList>
            <person name="Leschine S."/>
        </authorList>
    </citation>
    <scope>NUCLEOTIDE SEQUENCE [LARGE SCALE GENOMIC DNA]</scope>
    <source>
        <strain evidence="1 2">18A</strain>
    </source>
</reference>
<dbReference type="OrthoDB" id="2083759at2"/>
<evidence type="ECO:0000313" key="2">
    <source>
        <dbReference type="Proteomes" id="UP000231092"/>
    </source>
</evidence>
<dbReference type="RefSeq" id="WP_100304410.1">
    <property type="nucleotide sequence ID" value="NZ_PGET01000001.1"/>
</dbReference>
<protein>
    <submittedName>
        <fullName evidence="1">Uncharacterized protein</fullName>
    </submittedName>
</protein>
<dbReference type="EMBL" id="PGET01000001">
    <property type="protein sequence ID" value="PJJ27821.1"/>
    <property type="molecule type" value="Genomic_DNA"/>
</dbReference>
<name>A0A2M8Z312_9FIRM</name>
<proteinExistence type="predicted"/>
<comment type="caution">
    <text evidence="1">The sequence shown here is derived from an EMBL/GenBank/DDBJ whole genome shotgun (WGS) entry which is preliminary data.</text>
</comment>